<evidence type="ECO:0000313" key="12">
    <source>
        <dbReference type="EMBL" id="RJF74083.1"/>
    </source>
</evidence>
<accession>A0A418VD47</accession>
<keyword evidence="10 11" id="KW-0472">Membrane</keyword>
<dbReference type="PANTHER" id="PTHR30042:SF2">
    <property type="entry name" value="POTASSIUM-TRANSPORTING ATPASE KDPC SUBUNIT"/>
    <property type="match status" value="1"/>
</dbReference>
<comment type="similarity">
    <text evidence="11">Belongs to the KdpC family.</text>
</comment>
<dbReference type="Proteomes" id="UP000285523">
    <property type="component" value="Unassembled WGS sequence"/>
</dbReference>
<comment type="function">
    <text evidence="11">Part of the high-affinity ATP-driven potassium transport (or Kdp) system, which catalyzes the hydrolysis of ATP coupled with the electrogenic transport of potassium into the cytoplasm. This subunit acts as a catalytic chaperone that increases the ATP-binding affinity of the ATP-hydrolyzing subunit KdpB by the formation of a transient KdpB/KdpC/ATP ternary complex.</text>
</comment>
<dbReference type="EMBL" id="QYYD01000012">
    <property type="protein sequence ID" value="RJF74083.1"/>
    <property type="molecule type" value="Genomic_DNA"/>
</dbReference>
<comment type="subcellular location">
    <subcellularLocation>
        <location evidence="11">Cell membrane</location>
        <topology evidence="11">Single-pass membrane protein</topology>
    </subcellularLocation>
</comment>
<dbReference type="NCBIfam" id="NF010603">
    <property type="entry name" value="PRK13999.1"/>
    <property type="match status" value="1"/>
</dbReference>
<keyword evidence="8 11" id="KW-1133">Transmembrane helix</keyword>
<reference evidence="12 13" key="1">
    <citation type="submission" date="2018-09" db="EMBL/GenBank/DDBJ databases">
        <title>Draft genome sequence of Rhodopseudomonas palustris 2.1.18.</title>
        <authorList>
            <person name="Robertson S.L."/>
            <person name="Meyer T.E."/>
            <person name="Kyndt J.A."/>
        </authorList>
    </citation>
    <scope>NUCLEOTIDE SEQUENCE [LARGE SCALE GENOMIC DNA]</scope>
    <source>
        <strain evidence="12 13">2.1.18</strain>
    </source>
</reference>
<keyword evidence="6 11" id="KW-0067">ATP-binding</keyword>
<organism evidence="12 13">
    <name type="scientific">Rhodopseudomonas palustris</name>
    <dbReference type="NCBI Taxonomy" id="1076"/>
    <lineage>
        <taxon>Bacteria</taxon>
        <taxon>Pseudomonadati</taxon>
        <taxon>Pseudomonadota</taxon>
        <taxon>Alphaproteobacteria</taxon>
        <taxon>Hyphomicrobiales</taxon>
        <taxon>Nitrobacteraceae</taxon>
        <taxon>Rhodopseudomonas</taxon>
    </lineage>
</organism>
<comment type="subunit">
    <text evidence="11">The system is composed of three essential subunits: KdpA, KdpB and KdpC.</text>
</comment>
<evidence type="ECO:0000256" key="6">
    <source>
        <dbReference type="ARBA" id="ARBA00022840"/>
    </source>
</evidence>
<dbReference type="OrthoDB" id="9788285at2"/>
<keyword evidence="4 11" id="KW-0812">Transmembrane</keyword>
<evidence type="ECO:0000256" key="7">
    <source>
        <dbReference type="ARBA" id="ARBA00022958"/>
    </source>
</evidence>
<evidence type="ECO:0000256" key="8">
    <source>
        <dbReference type="ARBA" id="ARBA00022989"/>
    </source>
</evidence>
<protein>
    <recommendedName>
        <fullName evidence="11">Potassium-transporting ATPase KdpC subunit</fullName>
    </recommendedName>
    <alternativeName>
        <fullName evidence="11">ATP phosphohydrolase [potassium-transporting] C chain</fullName>
    </alternativeName>
    <alternativeName>
        <fullName evidence="11">Potassium-binding and translocating subunit C</fullName>
    </alternativeName>
    <alternativeName>
        <fullName evidence="11">Potassium-translocating ATPase C chain</fullName>
    </alternativeName>
</protein>
<keyword evidence="9 11" id="KW-0406">Ion transport</keyword>
<evidence type="ECO:0000256" key="9">
    <source>
        <dbReference type="ARBA" id="ARBA00023065"/>
    </source>
</evidence>
<dbReference type="PANTHER" id="PTHR30042">
    <property type="entry name" value="POTASSIUM-TRANSPORTING ATPASE C CHAIN"/>
    <property type="match status" value="1"/>
</dbReference>
<evidence type="ECO:0000256" key="4">
    <source>
        <dbReference type="ARBA" id="ARBA00022692"/>
    </source>
</evidence>
<dbReference type="InterPro" id="IPR003820">
    <property type="entry name" value="KdpC"/>
</dbReference>
<dbReference type="PROSITE" id="PS51257">
    <property type="entry name" value="PROKAR_LIPOPROTEIN"/>
    <property type="match status" value="1"/>
</dbReference>
<comment type="caution">
    <text evidence="12">The sequence shown here is derived from an EMBL/GenBank/DDBJ whole genome shotgun (WGS) entry which is preliminary data.</text>
</comment>
<keyword evidence="7 11" id="KW-0630">Potassium</keyword>
<keyword evidence="5 11" id="KW-0547">Nucleotide-binding</keyword>
<evidence type="ECO:0000256" key="2">
    <source>
        <dbReference type="ARBA" id="ARBA00022475"/>
    </source>
</evidence>
<name>A0A418VD47_RHOPL</name>
<dbReference type="NCBIfam" id="TIGR00681">
    <property type="entry name" value="kdpC"/>
    <property type="match status" value="1"/>
</dbReference>
<evidence type="ECO:0000256" key="11">
    <source>
        <dbReference type="HAMAP-Rule" id="MF_00276"/>
    </source>
</evidence>
<dbReference type="RefSeq" id="WP_119856997.1">
    <property type="nucleotide sequence ID" value="NZ_QYYD01000012.1"/>
</dbReference>
<dbReference type="PIRSF" id="PIRSF001296">
    <property type="entry name" value="K_ATPase_KdpC"/>
    <property type="match status" value="1"/>
</dbReference>
<dbReference type="HAMAP" id="MF_00276">
    <property type="entry name" value="KdpC"/>
    <property type="match status" value="1"/>
</dbReference>
<evidence type="ECO:0000256" key="10">
    <source>
        <dbReference type="ARBA" id="ARBA00023136"/>
    </source>
</evidence>
<gene>
    <name evidence="11" type="primary">kdpC</name>
    <name evidence="12" type="ORF">D4Q52_13015</name>
</gene>
<proteinExistence type="inferred from homology"/>
<dbReference type="GO" id="GO:0005886">
    <property type="term" value="C:plasma membrane"/>
    <property type="evidence" value="ECO:0007669"/>
    <property type="project" value="UniProtKB-SubCell"/>
</dbReference>
<evidence type="ECO:0000256" key="1">
    <source>
        <dbReference type="ARBA" id="ARBA00022448"/>
    </source>
</evidence>
<keyword evidence="1 11" id="KW-0813">Transport</keyword>
<sequence>MLKEIRPALVSFAALACLTGLIYPLAMTGLAQVLLPGQANGSLIEKDGQVIGSALIGQSFTTPTYFHGRPSATTAPDPQDASKTVPAPYNAANSMGSNLGPTSKTLADRLKDDVAALQQENPTQPVPVDLVTTSGSGLDPDISPEAALFQVPRVARTRNLPEAALRALVEQQTSGRDLGVLGEPRVNVLKLNLALDRLQAPKQPAS</sequence>
<keyword evidence="3 11" id="KW-0633">Potassium transport</keyword>
<evidence type="ECO:0000256" key="3">
    <source>
        <dbReference type="ARBA" id="ARBA00022538"/>
    </source>
</evidence>
<dbReference type="AlphaFoldDB" id="A0A418VD47"/>
<evidence type="ECO:0000256" key="5">
    <source>
        <dbReference type="ARBA" id="ARBA00022741"/>
    </source>
</evidence>
<evidence type="ECO:0000313" key="13">
    <source>
        <dbReference type="Proteomes" id="UP000285523"/>
    </source>
</evidence>
<dbReference type="NCBIfam" id="NF001454">
    <property type="entry name" value="PRK00315.1"/>
    <property type="match status" value="1"/>
</dbReference>
<keyword evidence="2 11" id="KW-1003">Cell membrane</keyword>
<dbReference type="Pfam" id="PF02669">
    <property type="entry name" value="KdpC"/>
    <property type="match status" value="1"/>
</dbReference>
<dbReference type="GO" id="GO:0008556">
    <property type="term" value="F:P-type potassium transmembrane transporter activity"/>
    <property type="evidence" value="ECO:0007669"/>
    <property type="project" value="InterPro"/>
</dbReference>
<dbReference type="GO" id="GO:0005524">
    <property type="term" value="F:ATP binding"/>
    <property type="evidence" value="ECO:0007669"/>
    <property type="project" value="UniProtKB-UniRule"/>
</dbReference>